<dbReference type="Gene3D" id="3.90.230.10">
    <property type="entry name" value="Creatinase/methionine aminopeptidase superfamily"/>
    <property type="match status" value="1"/>
</dbReference>
<evidence type="ECO:0000313" key="11">
    <source>
        <dbReference type="Proteomes" id="UP000824264"/>
    </source>
</evidence>
<comment type="cofactor">
    <cofactor evidence="6">
        <name>Co(2+)</name>
        <dbReference type="ChEBI" id="CHEBI:48828"/>
    </cofactor>
    <cofactor evidence="6">
        <name>Zn(2+)</name>
        <dbReference type="ChEBI" id="CHEBI:29105"/>
    </cofactor>
    <cofactor evidence="6">
        <name>Mn(2+)</name>
        <dbReference type="ChEBI" id="CHEBI:29035"/>
    </cofactor>
    <cofactor evidence="6">
        <name>Fe(2+)</name>
        <dbReference type="ChEBI" id="CHEBI:29033"/>
    </cofactor>
    <text evidence="6">Binds 2 divalent metal cations per subunit. Has a high-affinity and a low affinity metal-binding site. The true nature of the physiological cofactor is under debate. The enzyme is active with cobalt, zinc, manganese or divalent iron ions. Most likely, methionine aminopeptidases function as mononuclear Fe(2+)-metalloproteases under physiological conditions, and the catalytically relevant metal-binding site has been assigned to the histidine-containing high-affinity site.</text>
</comment>
<feature type="binding site" evidence="6">
    <location>
        <position position="126"/>
    </location>
    <ligand>
        <name>substrate</name>
    </ligand>
</feature>
<feature type="compositionally biased region" description="Basic residues" evidence="8">
    <location>
        <begin position="1"/>
        <end position="14"/>
    </location>
</feature>
<dbReference type="NCBIfam" id="TIGR00500">
    <property type="entry name" value="met_pdase_I"/>
    <property type="match status" value="1"/>
</dbReference>
<feature type="region of interest" description="Disordered" evidence="8">
    <location>
        <begin position="1"/>
        <end position="25"/>
    </location>
</feature>
<dbReference type="GO" id="GO:0006508">
    <property type="term" value="P:proteolysis"/>
    <property type="evidence" value="ECO:0007669"/>
    <property type="project" value="UniProtKB-KW"/>
</dbReference>
<dbReference type="InterPro" id="IPR000994">
    <property type="entry name" value="Pept_M24"/>
</dbReference>
<evidence type="ECO:0000313" key="10">
    <source>
        <dbReference type="EMBL" id="HIW79485.1"/>
    </source>
</evidence>
<feature type="binding site" evidence="6">
    <location>
        <position position="225"/>
    </location>
    <ligand>
        <name>substrate</name>
    </ligand>
</feature>
<feature type="binding site" evidence="6">
    <location>
        <position position="283"/>
    </location>
    <ligand>
        <name>a divalent metal cation</name>
        <dbReference type="ChEBI" id="CHEBI:60240"/>
        <label>2</label>
        <note>catalytic</note>
    </ligand>
</feature>
<protein>
    <recommendedName>
        <fullName evidence="6 7">Methionine aminopeptidase</fullName>
        <shortName evidence="6">MAP</shortName>
        <shortName evidence="6">MetAP</shortName>
        <ecNumber evidence="6 7">3.4.11.18</ecNumber>
    </recommendedName>
    <alternativeName>
        <fullName evidence="6">Peptidase M</fullName>
    </alternativeName>
</protein>
<dbReference type="SUPFAM" id="SSF55920">
    <property type="entry name" value="Creatinase/aminopeptidase"/>
    <property type="match status" value="1"/>
</dbReference>
<feature type="binding site" evidence="6">
    <location>
        <position position="155"/>
    </location>
    <ligand>
        <name>a divalent metal cation</name>
        <dbReference type="ChEBI" id="CHEBI:60240"/>
        <label>1</label>
    </ligand>
</feature>
<keyword evidence="2 6" id="KW-0031">Aminopeptidase</keyword>
<dbReference type="InterPro" id="IPR036005">
    <property type="entry name" value="Creatinase/aminopeptidase-like"/>
</dbReference>
<dbReference type="CDD" id="cd01086">
    <property type="entry name" value="MetAP1"/>
    <property type="match status" value="1"/>
</dbReference>
<feature type="binding site" evidence="6">
    <location>
        <position position="155"/>
    </location>
    <ligand>
        <name>a divalent metal cation</name>
        <dbReference type="ChEBI" id="CHEBI:60240"/>
        <label>2</label>
        <note>catalytic</note>
    </ligand>
</feature>
<evidence type="ECO:0000259" key="9">
    <source>
        <dbReference type="Pfam" id="PF00557"/>
    </source>
</evidence>
<evidence type="ECO:0000256" key="7">
    <source>
        <dbReference type="RuleBase" id="RU003653"/>
    </source>
</evidence>
<dbReference type="EC" id="3.4.11.18" evidence="6 7"/>
<comment type="subunit">
    <text evidence="6">Monomer.</text>
</comment>
<feature type="binding site" evidence="6">
    <location>
        <position position="283"/>
    </location>
    <ligand>
        <name>a divalent metal cation</name>
        <dbReference type="ChEBI" id="CHEBI:60240"/>
        <label>1</label>
    </ligand>
</feature>
<proteinExistence type="inferred from homology"/>
<dbReference type="PRINTS" id="PR00599">
    <property type="entry name" value="MAPEPTIDASE"/>
</dbReference>
<comment type="catalytic activity">
    <reaction evidence="6 7">
        <text>Release of N-terminal amino acids, preferentially methionine, from peptides and arylamides.</text>
        <dbReference type="EC" id="3.4.11.18"/>
    </reaction>
</comment>
<feature type="binding site" evidence="6">
    <location>
        <position position="218"/>
    </location>
    <ligand>
        <name>a divalent metal cation</name>
        <dbReference type="ChEBI" id="CHEBI:60240"/>
        <label>2</label>
        <note>catalytic</note>
    </ligand>
</feature>
<dbReference type="Pfam" id="PF00557">
    <property type="entry name" value="Peptidase_M24"/>
    <property type="match status" value="1"/>
</dbReference>
<dbReference type="GO" id="GO:0070006">
    <property type="term" value="F:metalloaminopeptidase activity"/>
    <property type="evidence" value="ECO:0007669"/>
    <property type="project" value="UniProtKB-UniRule"/>
</dbReference>
<evidence type="ECO:0000256" key="3">
    <source>
        <dbReference type="ARBA" id="ARBA00022670"/>
    </source>
</evidence>
<keyword evidence="4 6" id="KW-0479">Metal-binding</keyword>
<comment type="caution">
    <text evidence="10">The sequence shown here is derived from an EMBL/GenBank/DDBJ whole genome shotgun (WGS) entry which is preliminary data.</text>
</comment>
<gene>
    <name evidence="6 10" type="primary">map</name>
    <name evidence="10" type="ORF">H9874_10145</name>
</gene>
<comment type="function">
    <text evidence="1 6">Removes the N-terminal methionine from nascent proteins. The N-terminal methionine is often cleaved when the second residue in the primary sequence is small and uncharged (Met-Ala-, Cys, Gly, Pro, Ser, Thr, or Val). Requires deformylation of the N(alpha)-formylated initiator methionine before it can be hydrolyzed.</text>
</comment>
<dbReference type="PANTHER" id="PTHR43330">
    <property type="entry name" value="METHIONINE AMINOPEPTIDASE"/>
    <property type="match status" value="1"/>
</dbReference>
<evidence type="ECO:0000256" key="8">
    <source>
        <dbReference type="SAM" id="MobiDB-lite"/>
    </source>
</evidence>
<comment type="similarity">
    <text evidence="6">Belongs to the peptidase M24A family. Methionine aminopeptidase type 1 subfamily.</text>
</comment>
<evidence type="ECO:0000256" key="5">
    <source>
        <dbReference type="ARBA" id="ARBA00022801"/>
    </source>
</evidence>
<feature type="binding site" evidence="6">
    <location>
        <position position="251"/>
    </location>
    <ligand>
        <name>a divalent metal cation</name>
        <dbReference type="ChEBI" id="CHEBI:60240"/>
        <label>2</label>
        <note>catalytic</note>
    </ligand>
</feature>
<dbReference type="InterPro" id="IPR002467">
    <property type="entry name" value="Pept_M24A_MAP1"/>
</dbReference>
<sequence>MAANPRRKHVKQKSSKGPSWCGSRQRRALHTPYDAKIAEYAHRGHLVPPRAILKNAGHIAGIRESGLVNIAVLDHVAEHIRAGMTTADVDRLVFEKTKELGGVPAPLGYRGFPKSTCTSINEEVCHGIPSEEITLKDGDIVNVDVSTIYKGYFSDSSRMFCIGTVNAEKRRLVDVARECVERGLAEVKPWGFLGDMGQAVHDCARAHGYTVVREVGGHGVGLKFHEEPFVSYVTKRGTDMLLVPGMIFTIEPMINMGRAAITLDKANGWTIRTEDGLPSAQWEIMVLVTEDGHEVLAY</sequence>
<dbReference type="GO" id="GO:0046872">
    <property type="term" value="F:metal ion binding"/>
    <property type="evidence" value="ECO:0007669"/>
    <property type="project" value="UniProtKB-UniRule"/>
</dbReference>
<dbReference type="Proteomes" id="UP000824264">
    <property type="component" value="Unassembled WGS sequence"/>
</dbReference>
<dbReference type="HAMAP" id="MF_01974">
    <property type="entry name" value="MetAP_1"/>
    <property type="match status" value="1"/>
</dbReference>
<dbReference type="PANTHER" id="PTHR43330:SF8">
    <property type="entry name" value="METHIONINE AMINOPEPTIDASE 1D, MITOCHONDRIAL"/>
    <property type="match status" value="1"/>
</dbReference>
<dbReference type="AlphaFoldDB" id="A0A9D1UAQ0"/>
<dbReference type="EMBL" id="DXGI01000378">
    <property type="protein sequence ID" value="HIW79485.1"/>
    <property type="molecule type" value="Genomic_DNA"/>
</dbReference>
<feature type="binding site" evidence="6">
    <location>
        <position position="144"/>
    </location>
    <ligand>
        <name>a divalent metal cation</name>
        <dbReference type="ChEBI" id="CHEBI:60240"/>
        <label>1</label>
    </ligand>
</feature>
<evidence type="ECO:0000256" key="1">
    <source>
        <dbReference type="ARBA" id="ARBA00002521"/>
    </source>
</evidence>
<organism evidence="10 11">
    <name type="scientific">Candidatus Bilophila faecipullorum</name>
    <dbReference type="NCBI Taxonomy" id="2838482"/>
    <lineage>
        <taxon>Bacteria</taxon>
        <taxon>Pseudomonadati</taxon>
        <taxon>Thermodesulfobacteriota</taxon>
        <taxon>Desulfovibrionia</taxon>
        <taxon>Desulfovibrionales</taxon>
        <taxon>Desulfovibrionaceae</taxon>
        <taxon>Bilophila</taxon>
    </lineage>
</organism>
<evidence type="ECO:0000256" key="2">
    <source>
        <dbReference type="ARBA" id="ARBA00022438"/>
    </source>
</evidence>
<keyword evidence="3 6" id="KW-0645">Protease</keyword>
<evidence type="ECO:0000256" key="4">
    <source>
        <dbReference type="ARBA" id="ARBA00022723"/>
    </source>
</evidence>
<reference evidence="10" key="2">
    <citation type="submission" date="2021-04" db="EMBL/GenBank/DDBJ databases">
        <authorList>
            <person name="Gilroy R."/>
        </authorList>
    </citation>
    <scope>NUCLEOTIDE SEQUENCE</scope>
    <source>
        <strain evidence="10">ChiSxjej5B17-1746</strain>
    </source>
</reference>
<dbReference type="GO" id="GO:0004239">
    <property type="term" value="F:initiator methionyl aminopeptidase activity"/>
    <property type="evidence" value="ECO:0007669"/>
    <property type="project" value="UniProtKB-UniRule"/>
</dbReference>
<reference evidence="10" key="1">
    <citation type="journal article" date="2021" name="PeerJ">
        <title>Extensive microbial diversity within the chicken gut microbiome revealed by metagenomics and culture.</title>
        <authorList>
            <person name="Gilroy R."/>
            <person name="Ravi A."/>
            <person name="Getino M."/>
            <person name="Pursley I."/>
            <person name="Horton D.L."/>
            <person name="Alikhan N.F."/>
            <person name="Baker D."/>
            <person name="Gharbi K."/>
            <person name="Hall N."/>
            <person name="Watson M."/>
            <person name="Adriaenssens E.M."/>
            <person name="Foster-Nyarko E."/>
            <person name="Jarju S."/>
            <person name="Secka A."/>
            <person name="Antonio M."/>
            <person name="Oren A."/>
            <person name="Chaudhuri R.R."/>
            <person name="La Ragione R."/>
            <person name="Hildebrand F."/>
            <person name="Pallen M.J."/>
        </authorList>
    </citation>
    <scope>NUCLEOTIDE SEQUENCE</scope>
    <source>
        <strain evidence="10">ChiSxjej5B17-1746</strain>
    </source>
</reference>
<dbReference type="InterPro" id="IPR001714">
    <property type="entry name" value="Pept_M24_MAP"/>
</dbReference>
<feature type="domain" description="Peptidase M24" evidence="9">
    <location>
        <begin position="61"/>
        <end position="290"/>
    </location>
</feature>
<evidence type="ECO:0000256" key="6">
    <source>
        <dbReference type="HAMAP-Rule" id="MF_01974"/>
    </source>
</evidence>
<name>A0A9D1UAQ0_9BACT</name>
<keyword evidence="5 6" id="KW-0378">Hydrolase</keyword>
<accession>A0A9D1UAQ0</accession>